<feature type="domain" description="GGDEF" evidence="6">
    <location>
        <begin position="203"/>
        <end position="332"/>
    </location>
</feature>
<comment type="catalytic activity">
    <reaction evidence="4">
        <text>2 GTP = 3',3'-c-di-GMP + 2 diphosphate</text>
        <dbReference type="Rhea" id="RHEA:24898"/>
        <dbReference type="ChEBI" id="CHEBI:33019"/>
        <dbReference type="ChEBI" id="CHEBI:37565"/>
        <dbReference type="ChEBI" id="CHEBI:58805"/>
        <dbReference type="EC" id="2.7.7.65"/>
    </reaction>
</comment>
<dbReference type="AlphaFoldDB" id="A0A2T5PCC1"/>
<dbReference type="FunFam" id="3.30.70.270:FF:000001">
    <property type="entry name" value="Diguanylate cyclase domain protein"/>
    <property type="match status" value="1"/>
</dbReference>
<dbReference type="InterPro" id="IPR000160">
    <property type="entry name" value="GGDEF_dom"/>
</dbReference>
<gene>
    <name evidence="7" type="ORF">DBO85_04310</name>
</gene>
<comment type="cofactor">
    <cofactor evidence="1">
        <name>Mg(2+)</name>
        <dbReference type="ChEBI" id="CHEBI:18420"/>
    </cofactor>
</comment>
<evidence type="ECO:0000259" key="6">
    <source>
        <dbReference type="PROSITE" id="PS50887"/>
    </source>
</evidence>
<dbReference type="GO" id="GO:0052621">
    <property type="term" value="F:diguanylate cyclase activity"/>
    <property type="evidence" value="ECO:0007669"/>
    <property type="project" value="UniProtKB-EC"/>
</dbReference>
<dbReference type="Proteomes" id="UP000244064">
    <property type="component" value="Unassembled WGS sequence"/>
</dbReference>
<name>A0A2T5PCC1_9PSED</name>
<dbReference type="SMART" id="SM00267">
    <property type="entry name" value="GGDEF"/>
    <property type="match status" value="1"/>
</dbReference>
<evidence type="ECO:0000256" key="1">
    <source>
        <dbReference type="ARBA" id="ARBA00001946"/>
    </source>
</evidence>
<evidence type="ECO:0000256" key="3">
    <source>
        <dbReference type="ARBA" id="ARBA00012528"/>
    </source>
</evidence>
<accession>A0A2T5PCC1</accession>
<evidence type="ECO:0000256" key="4">
    <source>
        <dbReference type="ARBA" id="ARBA00034247"/>
    </source>
</evidence>
<evidence type="ECO:0000313" key="8">
    <source>
        <dbReference type="Proteomes" id="UP000244064"/>
    </source>
</evidence>
<dbReference type="PANTHER" id="PTHR45138:SF9">
    <property type="entry name" value="DIGUANYLATE CYCLASE DGCM-RELATED"/>
    <property type="match status" value="1"/>
</dbReference>
<dbReference type="Gene3D" id="3.30.70.270">
    <property type="match status" value="1"/>
</dbReference>
<keyword evidence="5" id="KW-0472">Membrane</keyword>
<comment type="subcellular location">
    <subcellularLocation>
        <location evidence="2">Cell inner membrane</location>
    </subcellularLocation>
</comment>
<evidence type="ECO:0000313" key="7">
    <source>
        <dbReference type="EMBL" id="PTU75369.1"/>
    </source>
</evidence>
<dbReference type="GO" id="GO:0043709">
    <property type="term" value="P:cell adhesion involved in single-species biofilm formation"/>
    <property type="evidence" value="ECO:0007669"/>
    <property type="project" value="TreeGrafter"/>
</dbReference>
<keyword evidence="5" id="KW-1133">Transmembrane helix</keyword>
<feature type="transmembrane region" description="Helical" evidence="5">
    <location>
        <begin position="40"/>
        <end position="60"/>
    </location>
</feature>
<dbReference type="EC" id="2.7.7.65" evidence="3"/>
<reference evidence="7 8" key="1">
    <citation type="submission" date="2018-04" db="EMBL/GenBank/DDBJ databases">
        <title>Pseudomonas sp. nov., isolated from mangrove soil.</title>
        <authorList>
            <person name="Chen C."/>
        </authorList>
    </citation>
    <scope>NUCLEOTIDE SEQUENCE [LARGE SCALE GENOMIC DNA]</scope>
    <source>
        <strain evidence="7 8">TC-11</strain>
    </source>
</reference>
<evidence type="ECO:0000256" key="5">
    <source>
        <dbReference type="SAM" id="Phobius"/>
    </source>
</evidence>
<sequence length="338" mass="37007">MGNGMFERLRSNYQLSVLTLMGLLPILTITPYGIYRLIRGDLTVAVLDAVIVICSLLGVAHAWRTGDTRRPGLIMSLMVSVCAVLVVLNLKTTGLFWIYVVIVFNFFVVSPRWALLLTAATLAAIALLGRGTEVFANDYQLLSFLFTALTASGLVLIFALRARTQQDLLEQQASLDPLTGVGNRRALEIELAIASATQKRHRTRYGVLVLDLDHFKRVNDQHGHAAGDEVLVEFVERVKSSARGEDRLFRTGGEEFLLLLANIDLDGLLSVAGKLLARVGERPFGSVGGVTVSIGGTLLGSPEQWPTQIRHADALLYRAKLAGRDRAMVEEQELARQG</sequence>
<dbReference type="GO" id="GO:1902201">
    <property type="term" value="P:negative regulation of bacterial-type flagellum-dependent cell motility"/>
    <property type="evidence" value="ECO:0007669"/>
    <property type="project" value="TreeGrafter"/>
</dbReference>
<feature type="transmembrane region" description="Helical" evidence="5">
    <location>
        <begin position="12"/>
        <end position="34"/>
    </location>
</feature>
<feature type="transmembrane region" description="Helical" evidence="5">
    <location>
        <begin position="72"/>
        <end position="90"/>
    </location>
</feature>
<feature type="transmembrane region" description="Helical" evidence="5">
    <location>
        <begin position="96"/>
        <end position="129"/>
    </location>
</feature>
<dbReference type="EMBL" id="QASN01000007">
    <property type="protein sequence ID" value="PTU75369.1"/>
    <property type="molecule type" value="Genomic_DNA"/>
</dbReference>
<feature type="transmembrane region" description="Helical" evidence="5">
    <location>
        <begin position="141"/>
        <end position="160"/>
    </location>
</feature>
<dbReference type="NCBIfam" id="TIGR00254">
    <property type="entry name" value="GGDEF"/>
    <property type="match status" value="1"/>
</dbReference>
<dbReference type="PANTHER" id="PTHR45138">
    <property type="entry name" value="REGULATORY COMPONENTS OF SENSORY TRANSDUCTION SYSTEM"/>
    <property type="match status" value="1"/>
</dbReference>
<dbReference type="InterPro" id="IPR043128">
    <property type="entry name" value="Rev_trsase/Diguanyl_cyclase"/>
</dbReference>
<keyword evidence="5" id="KW-0812">Transmembrane</keyword>
<proteinExistence type="predicted"/>
<dbReference type="CDD" id="cd01949">
    <property type="entry name" value="GGDEF"/>
    <property type="match status" value="1"/>
</dbReference>
<keyword evidence="8" id="KW-1185">Reference proteome</keyword>
<organism evidence="7 8">
    <name type="scientific">Pseudomonas mangrovi</name>
    <dbReference type="NCBI Taxonomy" id="2161748"/>
    <lineage>
        <taxon>Bacteria</taxon>
        <taxon>Pseudomonadati</taxon>
        <taxon>Pseudomonadota</taxon>
        <taxon>Gammaproteobacteria</taxon>
        <taxon>Pseudomonadales</taxon>
        <taxon>Pseudomonadaceae</taxon>
        <taxon>Pseudomonas</taxon>
    </lineage>
</organism>
<protein>
    <recommendedName>
        <fullName evidence="3">diguanylate cyclase</fullName>
        <ecNumber evidence="3">2.7.7.65</ecNumber>
    </recommendedName>
</protein>
<dbReference type="Pfam" id="PF00990">
    <property type="entry name" value="GGDEF"/>
    <property type="match status" value="1"/>
</dbReference>
<evidence type="ECO:0000256" key="2">
    <source>
        <dbReference type="ARBA" id="ARBA00004533"/>
    </source>
</evidence>
<dbReference type="PROSITE" id="PS50887">
    <property type="entry name" value="GGDEF"/>
    <property type="match status" value="1"/>
</dbReference>
<comment type="caution">
    <text evidence="7">The sequence shown here is derived from an EMBL/GenBank/DDBJ whole genome shotgun (WGS) entry which is preliminary data.</text>
</comment>
<dbReference type="InterPro" id="IPR050469">
    <property type="entry name" value="Diguanylate_Cyclase"/>
</dbReference>
<dbReference type="OrthoDB" id="9812260at2"/>
<dbReference type="GO" id="GO:0005886">
    <property type="term" value="C:plasma membrane"/>
    <property type="evidence" value="ECO:0007669"/>
    <property type="project" value="UniProtKB-SubCell"/>
</dbReference>
<dbReference type="InterPro" id="IPR029787">
    <property type="entry name" value="Nucleotide_cyclase"/>
</dbReference>
<dbReference type="SUPFAM" id="SSF55073">
    <property type="entry name" value="Nucleotide cyclase"/>
    <property type="match status" value="1"/>
</dbReference>